<evidence type="ECO:0000256" key="1">
    <source>
        <dbReference type="SAM" id="SignalP"/>
    </source>
</evidence>
<sequence>MSKGFVLHLGLWLALGLSVCQAGERFENSEVCNLDPKNEVSCRENMGWGLHCHERHRCRTKDLSPLEYNSSAMACSDEEIAKRAGHVCEGFPWYNGGYPLHKLKWDEEDEYSKCITPARDGTHCEKWLSSEDSRDEWEAGSCTCDKTKTWIGPNFNRTFCSEWSCEQIEVSKCPPQAAMIDQTSRRWFDRWDWGRYGWSWPYDRATRKTWLQDRFPGYDPSLMPQGPWNFFPYQCIDCQDNCVHVGPEVETERSLCECREDYAGSCVKWFCLEFDDAGRHDVEEEWYTAISLDQNGKVVAEWMGDIESRSEFELSHCHCITVAQSGLYCEEWR</sequence>
<dbReference type="Proteomes" id="UP000316726">
    <property type="component" value="Chromosome 2"/>
</dbReference>
<organism evidence="2 3">
    <name type="scientific">Chloropicon primus</name>
    <dbReference type="NCBI Taxonomy" id="1764295"/>
    <lineage>
        <taxon>Eukaryota</taxon>
        <taxon>Viridiplantae</taxon>
        <taxon>Chlorophyta</taxon>
        <taxon>Chloropicophyceae</taxon>
        <taxon>Chloropicales</taxon>
        <taxon>Chloropicaceae</taxon>
        <taxon>Chloropicon</taxon>
    </lineage>
</organism>
<name>A0A5B8MF86_9CHLO</name>
<keyword evidence="1" id="KW-0732">Signal</keyword>
<evidence type="ECO:0000313" key="2">
    <source>
        <dbReference type="EMBL" id="QDZ19067.1"/>
    </source>
</evidence>
<proteinExistence type="predicted"/>
<reference evidence="2 3" key="1">
    <citation type="submission" date="2018-07" db="EMBL/GenBank/DDBJ databases">
        <title>The complete nuclear genome of the prasinophyte Chloropicon primus (CCMP1205).</title>
        <authorList>
            <person name="Pombert J.-F."/>
            <person name="Otis C."/>
            <person name="Turmel M."/>
            <person name="Lemieux C."/>
        </authorList>
    </citation>
    <scope>NUCLEOTIDE SEQUENCE [LARGE SCALE GENOMIC DNA]</scope>
    <source>
        <strain evidence="2 3">CCMP1205</strain>
    </source>
</reference>
<feature type="chain" id="PRO_5022660018" evidence="1">
    <location>
        <begin position="23"/>
        <end position="333"/>
    </location>
</feature>
<feature type="signal peptide" evidence="1">
    <location>
        <begin position="1"/>
        <end position="22"/>
    </location>
</feature>
<gene>
    <name evidence="2" type="ORF">A3770_02p15850</name>
</gene>
<keyword evidence="3" id="KW-1185">Reference proteome</keyword>
<accession>A0A5B8MF86</accession>
<evidence type="ECO:0000313" key="3">
    <source>
        <dbReference type="Proteomes" id="UP000316726"/>
    </source>
</evidence>
<dbReference type="EMBL" id="CP031035">
    <property type="protein sequence ID" value="QDZ19067.1"/>
    <property type="molecule type" value="Genomic_DNA"/>
</dbReference>
<dbReference type="AlphaFoldDB" id="A0A5B8MF86"/>
<protein>
    <submittedName>
        <fullName evidence="2">Uncharacterized protein</fullName>
    </submittedName>
</protein>
<dbReference type="OrthoDB" id="10606440at2759"/>